<dbReference type="EMBL" id="WWVQ01000005">
    <property type="protein sequence ID" value="MZL32235.1"/>
    <property type="molecule type" value="Genomic_DNA"/>
</dbReference>
<dbReference type="Proteomes" id="UP000477285">
    <property type="component" value="Unassembled WGS sequence"/>
</dbReference>
<comment type="caution">
    <text evidence="2">The sequence shown here is derived from an EMBL/GenBank/DDBJ whole genome shotgun (WGS) entry which is preliminary data.</text>
</comment>
<evidence type="ECO:0000313" key="3">
    <source>
        <dbReference type="Proteomes" id="UP000477285"/>
    </source>
</evidence>
<proteinExistence type="predicted"/>
<dbReference type="AlphaFoldDB" id="A0A6L8SZ09"/>
<feature type="region of interest" description="Disordered" evidence="1">
    <location>
        <begin position="1"/>
        <end position="29"/>
    </location>
</feature>
<evidence type="ECO:0000313" key="2">
    <source>
        <dbReference type="EMBL" id="MZL32235.1"/>
    </source>
</evidence>
<organism evidence="2 3">
    <name type="scientific">Blautia wexlerae</name>
    <dbReference type="NCBI Taxonomy" id="418240"/>
    <lineage>
        <taxon>Bacteria</taxon>
        <taxon>Bacillati</taxon>
        <taxon>Bacillota</taxon>
        <taxon>Clostridia</taxon>
        <taxon>Lachnospirales</taxon>
        <taxon>Lachnospiraceae</taxon>
        <taxon>Blautia</taxon>
    </lineage>
</organism>
<reference evidence="2 3" key="1">
    <citation type="journal article" date="2019" name="Nat. Med.">
        <title>A library of human gut bacterial isolates paired with longitudinal multiomics data enables mechanistic microbiome research.</title>
        <authorList>
            <person name="Poyet M."/>
            <person name="Groussin M."/>
            <person name="Gibbons S.M."/>
            <person name="Avila-Pacheco J."/>
            <person name="Jiang X."/>
            <person name="Kearney S.M."/>
            <person name="Perrotta A.R."/>
            <person name="Berdy B."/>
            <person name="Zhao S."/>
            <person name="Lieberman T.D."/>
            <person name="Swanson P.K."/>
            <person name="Smith M."/>
            <person name="Roesemann S."/>
            <person name="Alexander J.E."/>
            <person name="Rich S.A."/>
            <person name="Livny J."/>
            <person name="Vlamakis H."/>
            <person name="Clish C."/>
            <person name="Bullock K."/>
            <person name="Deik A."/>
            <person name="Scott J."/>
            <person name="Pierce K.A."/>
            <person name="Xavier R.J."/>
            <person name="Alm E.J."/>
        </authorList>
    </citation>
    <scope>NUCLEOTIDE SEQUENCE [LARGE SCALE GENOMIC DNA]</scope>
    <source>
        <strain evidence="2 3">BIOML-A1</strain>
    </source>
</reference>
<protein>
    <submittedName>
        <fullName evidence="2">Uncharacterized protein</fullName>
    </submittedName>
</protein>
<evidence type="ECO:0000256" key="1">
    <source>
        <dbReference type="SAM" id="MobiDB-lite"/>
    </source>
</evidence>
<dbReference type="RefSeq" id="WP_161233359.1">
    <property type="nucleotide sequence ID" value="NZ_WWVI01000022.1"/>
</dbReference>
<name>A0A6L8SZ09_9FIRM</name>
<sequence length="80" mass="8937">MEEADMTPGRPQQLPYVSPPDKKMSQEKSGSNIVVEWMSAIKEIAENGYALPSANVHSKDEKFQRIIGMCNAVIMVLKEN</sequence>
<accession>A0A6L8SZ09</accession>
<gene>
    <name evidence="2" type="ORF">GT728_03245</name>
</gene>